<gene>
    <name evidence="17 19" type="primary">murB</name>
    <name evidence="19" type="ORF">JS278_00917</name>
</gene>
<comment type="pathway">
    <text evidence="4 17">Cell wall biogenesis; peptidoglycan biosynthesis.</text>
</comment>
<dbReference type="GO" id="GO:0008360">
    <property type="term" value="P:regulation of cell shape"/>
    <property type="evidence" value="ECO:0007669"/>
    <property type="project" value="UniProtKB-KW"/>
</dbReference>
<comment type="function">
    <text evidence="2 17">Cell wall formation.</text>
</comment>
<dbReference type="InterPro" id="IPR036318">
    <property type="entry name" value="FAD-bd_PCMH-like_sf"/>
</dbReference>
<feature type="active site" description="Proton donor" evidence="17">
    <location>
        <position position="285"/>
    </location>
</feature>
<dbReference type="PROSITE" id="PS51387">
    <property type="entry name" value="FAD_PCMH"/>
    <property type="match status" value="1"/>
</dbReference>
<evidence type="ECO:0000256" key="2">
    <source>
        <dbReference type="ARBA" id="ARBA00003921"/>
    </source>
</evidence>
<dbReference type="EC" id="1.3.1.98" evidence="17"/>
<dbReference type="HAMAP" id="MF_00037">
    <property type="entry name" value="MurB"/>
    <property type="match status" value="1"/>
</dbReference>
<comment type="subcellular location">
    <subcellularLocation>
        <location evidence="3 17">Cytoplasm</location>
    </subcellularLocation>
</comment>
<evidence type="ECO:0000256" key="14">
    <source>
        <dbReference type="ARBA" id="ARBA00023306"/>
    </source>
</evidence>
<dbReference type="Gene3D" id="3.30.465.10">
    <property type="match status" value="1"/>
</dbReference>
<name>A0A344US53_9ACTN</name>
<evidence type="ECO:0000256" key="3">
    <source>
        <dbReference type="ARBA" id="ARBA00004496"/>
    </source>
</evidence>
<dbReference type="InterPro" id="IPR016167">
    <property type="entry name" value="FAD-bd_PCMH_sub1"/>
</dbReference>
<dbReference type="Gene3D" id="3.30.43.10">
    <property type="entry name" value="Uridine Diphospho-n-acetylenolpyruvylglucosamine Reductase, domain 2"/>
    <property type="match status" value="1"/>
</dbReference>
<protein>
    <recommendedName>
        <fullName evidence="17">UDP-N-acetylenolpyruvoylglucosamine reductase</fullName>
        <ecNumber evidence="17">1.3.1.98</ecNumber>
    </recommendedName>
    <alternativeName>
        <fullName evidence="17">UDP-N-acetylmuramate dehydrogenase</fullName>
    </alternativeName>
</protein>
<dbReference type="GO" id="GO:0009252">
    <property type="term" value="P:peptidoglycan biosynthetic process"/>
    <property type="evidence" value="ECO:0007669"/>
    <property type="project" value="UniProtKB-UniRule"/>
</dbReference>
<keyword evidence="7 17" id="KW-0132">Cell division</keyword>
<feature type="domain" description="FAD-binding PCMH-type" evidence="18">
    <location>
        <begin position="59"/>
        <end position="230"/>
    </location>
</feature>
<evidence type="ECO:0000256" key="13">
    <source>
        <dbReference type="ARBA" id="ARBA00023002"/>
    </source>
</evidence>
<dbReference type="PANTHER" id="PTHR21071:SF4">
    <property type="entry name" value="UDP-N-ACETYLENOLPYRUVOYLGLUCOSAMINE REDUCTASE"/>
    <property type="match status" value="1"/>
</dbReference>
<feature type="active site" evidence="17">
    <location>
        <position position="207"/>
    </location>
</feature>
<feature type="active site" evidence="17">
    <location>
        <position position="378"/>
    </location>
</feature>
<dbReference type="NCBIfam" id="TIGR00179">
    <property type="entry name" value="murB"/>
    <property type="match status" value="1"/>
</dbReference>
<evidence type="ECO:0000256" key="11">
    <source>
        <dbReference type="ARBA" id="ARBA00022960"/>
    </source>
</evidence>
<keyword evidence="8 17" id="KW-0285">Flavoprotein</keyword>
<evidence type="ECO:0000256" key="4">
    <source>
        <dbReference type="ARBA" id="ARBA00004752"/>
    </source>
</evidence>
<comment type="cofactor">
    <cofactor evidence="1 17">
        <name>FAD</name>
        <dbReference type="ChEBI" id="CHEBI:57692"/>
    </cofactor>
</comment>
<keyword evidence="13 17" id="KW-0560">Oxidoreductase</keyword>
<dbReference type="UniPathway" id="UPA00219"/>
<dbReference type="GO" id="GO:0008762">
    <property type="term" value="F:UDP-N-acetylmuramate dehydrogenase activity"/>
    <property type="evidence" value="ECO:0007669"/>
    <property type="project" value="UniProtKB-UniRule"/>
</dbReference>
<sequence>MTDGIQSPSVVIGIDGSDPDCETTESCSLTHFDYAMTNHPRLPVSGAGVPLAGLTTLRVGGPAARLVIAPTTDDLVETVRDCDRRGEPCLVLGGGSNVLIGDDGFDGTVVRVATTGMSAEVSNCGGALATIAAGEPWDGFVQHCIASEWRGPEALSGIPGLVGSTPIQNVGAYGVEISEFVARVRTWDRRDDEQHTFMSTECGFSYRDSRFKADPERYIVLDVTMQFLLGDLSLPIRYKELARRLGVEPGERALASTVRETVLGIRAGKGMVLDEADHDTWSAGSFFTNPIIEADQVPQGAPAFPQADGRVKTSAAWLIDHAGFGRGYALEGRPASLSTKHVLALTNRGGATAADIAALARTVIDGVDKAYGIVLVPEPRFIGM</sequence>
<keyword evidence="15 17" id="KW-0961">Cell wall biogenesis/degradation</keyword>
<dbReference type="EMBL" id="CP025198">
    <property type="protein sequence ID" value="AXE38101.1"/>
    <property type="molecule type" value="Genomic_DNA"/>
</dbReference>
<dbReference type="InterPro" id="IPR006094">
    <property type="entry name" value="Oxid_FAD_bind_N"/>
</dbReference>
<comment type="catalytic activity">
    <reaction evidence="16 17">
        <text>UDP-N-acetyl-alpha-D-muramate + NADP(+) = UDP-N-acetyl-3-O-(1-carboxyvinyl)-alpha-D-glucosamine + NADPH + H(+)</text>
        <dbReference type="Rhea" id="RHEA:12248"/>
        <dbReference type="ChEBI" id="CHEBI:15378"/>
        <dbReference type="ChEBI" id="CHEBI:57783"/>
        <dbReference type="ChEBI" id="CHEBI:58349"/>
        <dbReference type="ChEBI" id="CHEBI:68483"/>
        <dbReference type="ChEBI" id="CHEBI:70757"/>
        <dbReference type="EC" id="1.3.1.98"/>
    </reaction>
</comment>
<dbReference type="AlphaFoldDB" id="A0A344US53"/>
<evidence type="ECO:0000256" key="7">
    <source>
        <dbReference type="ARBA" id="ARBA00022618"/>
    </source>
</evidence>
<keyword evidence="14 17" id="KW-0131">Cell cycle</keyword>
<evidence type="ECO:0000256" key="5">
    <source>
        <dbReference type="ARBA" id="ARBA00010485"/>
    </source>
</evidence>
<comment type="similarity">
    <text evidence="5 17">Belongs to the MurB family.</text>
</comment>
<evidence type="ECO:0000313" key="20">
    <source>
        <dbReference type="Proteomes" id="UP000251995"/>
    </source>
</evidence>
<dbReference type="Proteomes" id="UP000251995">
    <property type="component" value="Chromosome"/>
</dbReference>
<dbReference type="OrthoDB" id="9804753at2"/>
<dbReference type="GO" id="GO:0071949">
    <property type="term" value="F:FAD binding"/>
    <property type="evidence" value="ECO:0007669"/>
    <property type="project" value="InterPro"/>
</dbReference>
<dbReference type="GO" id="GO:0071555">
    <property type="term" value="P:cell wall organization"/>
    <property type="evidence" value="ECO:0007669"/>
    <property type="project" value="UniProtKB-KW"/>
</dbReference>
<evidence type="ECO:0000256" key="1">
    <source>
        <dbReference type="ARBA" id="ARBA00001974"/>
    </source>
</evidence>
<dbReference type="Pfam" id="PF01565">
    <property type="entry name" value="FAD_binding_4"/>
    <property type="match status" value="1"/>
</dbReference>
<evidence type="ECO:0000256" key="17">
    <source>
        <dbReference type="HAMAP-Rule" id="MF_00037"/>
    </source>
</evidence>
<dbReference type="SUPFAM" id="SSF56194">
    <property type="entry name" value="Uridine diphospho-N-Acetylenolpyruvylglucosamine reductase, MurB, C-terminal domain"/>
    <property type="match status" value="1"/>
</dbReference>
<reference evidence="19 20" key="1">
    <citation type="submission" date="2017-12" db="EMBL/GenBank/DDBJ databases">
        <title>The whole genome sequence of the Acidipropionibacterium virtanenii sp. nov. type strain JS278.</title>
        <authorList>
            <person name="Laine P."/>
            <person name="Deptula P."/>
            <person name="Varmanen P."/>
            <person name="Auvinen P."/>
        </authorList>
    </citation>
    <scope>NUCLEOTIDE SEQUENCE [LARGE SCALE GENOMIC DNA]</scope>
    <source>
        <strain evidence="19 20">JS278</strain>
    </source>
</reference>
<dbReference type="InterPro" id="IPR003170">
    <property type="entry name" value="MurB"/>
</dbReference>
<evidence type="ECO:0000256" key="8">
    <source>
        <dbReference type="ARBA" id="ARBA00022630"/>
    </source>
</evidence>
<keyword evidence="9 17" id="KW-0274">FAD</keyword>
<organism evidence="19 20">
    <name type="scientific">Acidipropionibacterium virtanenii</name>
    <dbReference type="NCBI Taxonomy" id="2057246"/>
    <lineage>
        <taxon>Bacteria</taxon>
        <taxon>Bacillati</taxon>
        <taxon>Actinomycetota</taxon>
        <taxon>Actinomycetes</taxon>
        <taxon>Propionibacteriales</taxon>
        <taxon>Propionibacteriaceae</taxon>
        <taxon>Acidipropionibacterium</taxon>
    </lineage>
</organism>
<evidence type="ECO:0000256" key="6">
    <source>
        <dbReference type="ARBA" id="ARBA00022490"/>
    </source>
</evidence>
<evidence type="ECO:0000256" key="9">
    <source>
        <dbReference type="ARBA" id="ARBA00022827"/>
    </source>
</evidence>
<evidence type="ECO:0000259" key="18">
    <source>
        <dbReference type="PROSITE" id="PS51387"/>
    </source>
</evidence>
<dbReference type="KEGG" id="acij:JS278_00917"/>
<keyword evidence="11 17" id="KW-0133">Cell shape</keyword>
<keyword evidence="20" id="KW-1185">Reference proteome</keyword>
<dbReference type="SUPFAM" id="SSF56176">
    <property type="entry name" value="FAD-binding/transporter-associated domain-like"/>
    <property type="match status" value="1"/>
</dbReference>
<evidence type="ECO:0000256" key="15">
    <source>
        <dbReference type="ARBA" id="ARBA00023316"/>
    </source>
</evidence>
<dbReference type="PANTHER" id="PTHR21071">
    <property type="entry name" value="UDP-N-ACETYLENOLPYRUVOYLGLUCOSAMINE REDUCTASE"/>
    <property type="match status" value="1"/>
</dbReference>
<evidence type="ECO:0000256" key="16">
    <source>
        <dbReference type="ARBA" id="ARBA00048914"/>
    </source>
</evidence>
<dbReference type="Gene3D" id="3.90.78.10">
    <property type="entry name" value="UDP-N-acetylenolpyruvoylglucosamine reductase, C-terminal domain"/>
    <property type="match status" value="1"/>
</dbReference>
<dbReference type="NCBIfam" id="NF010478">
    <property type="entry name" value="PRK13903.1"/>
    <property type="match status" value="1"/>
</dbReference>
<accession>A0A344US53</accession>
<keyword evidence="10 17" id="KW-0521">NADP</keyword>
<dbReference type="InterPro" id="IPR036635">
    <property type="entry name" value="MurB_C_sf"/>
</dbReference>
<dbReference type="GO" id="GO:0051301">
    <property type="term" value="P:cell division"/>
    <property type="evidence" value="ECO:0007669"/>
    <property type="project" value="UniProtKB-KW"/>
</dbReference>
<dbReference type="InterPro" id="IPR016169">
    <property type="entry name" value="FAD-bd_PCMH_sub2"/>
</dbReference>
<dbReference type="Pfam" id="PF02873">
    <property type="entry name" value="MurB_C"/>
    <property type="match status" value="1"/>
</dbReference>
<evidence type="ECO:0000313" key="19">
    <source>
        <dbReference type="EMBL" id="AXE38101.1"/>
    </source>
</evidence>
<keyword evidence="12 17" id="KW-0573">Peptidoglycan synthesis</keyword>
<keyword evidence="6 17" id="KW-0963">Cytoplasm</keyword>
<evidence type="ECO:0000256" key="12">
    <source>
        <dbReference type="ARBA" id="ARBA00022984"/>
    </source>
</evidence>
<dbReference type="InterPro" id="IPR011601">
    <property type="entry name" value="MurB_C"/>
</dbReference>
<dbReference type="GO" id="GO:0005829">
    <property type="term" value="C:cytosol"/>
    <property type="evidence" value="ECO:0007669"/>
    <property type="project" value="TreeGrafter"/>
</dbReference>
<proteinExistence type="inferred from homology"/>
<evidence type="ECO:0000256" key="10">
    <source>
        <dbReference type="ARBA" id="ARBA00022857"/>
    </source>
</evidence>
<dbReference type="InterPro" id="IPR016166">
    <property type="entry name" value="FAD-bd_PCMH"/>
</dbReference>